<dbReference type="EMBL" id="AALTIN010000158">
    <property type="protein sequence ID" value="EDD1783251.1"/>
    <property type="molecule type" value="Genomic_DNA"/>
</dbReference>
<organism evidence="1">
    <name type="scientific">Salmonella enterica</name>
    <name type="common">Salmonella choleraesuis</name>
    <dbReference type="NCBI Taxonomy" id="28901"/>
    <lineage>
        <taxon>Bacteria</taxon>
        <taxon>Pseudomonadati</taxon>
        <taxon>Pseudomonadota</taxon>
        <taxon>Gammaproteobacteria</taxon>
        <taxon>Enterobacterales</taxon>
        <taxon>Enterobacteriaceae</taxon>
        <taxon>Salmonella</taxon>
    </lineage>
</organism>
<proteinExistence type="predicted"/>
<comment type="caution">
    <text evidence="1">The sequence shown here is derived from an EMBL/GenBank/DDBJ whole genome shotgun (WGS) entry which is preliminary data.</text>
</comment>
<feature type="non-terminal residue" evidence="1">
    <location>
        <position position="1"/>
    </location>
</feature>
<accession>A0A627Z7H1</accession>
<evidence type="ECO:0000313" key="1">
    <source>
        <dbReference type="EMBL" id="EDD1783251.1"/>
    </source>
</evidence>
<name>A0A627Z7H1_SALER</name>
<protein>
    <submittedName>
        <fullName evidence="1">Pathogenicity island 2 effector protein SseJ</fullName>
    </submittedName>
</protein>
<dbReference type="AlphaFoldDB" id="A0A627Z7H1"/>
<sequence length="46" mass="5340">IPGAHDPQLDICPPYIFNDYVHPTQEVHLSFALMLENFIVNHYSNE</sequence>
<gene>
    <name evidence="1" type="ORF">GA291_24285</name>
</gene>
<reference evidence="1" key="1">
    <citation type="submission" date="2019-10" db="EMBL/GenBank/DDBJ databases">
        <authorList>
            <consortium name="PulseNet: The National Subtyping Network for Foodborne Disease Surveillance"/>
            <person name="Tarr C.L."/>
            <person name="Trees E."/>
            <person name="Katz L.S."/>
            <person name="Carleton-Romer H.A."/>
            <person name="Stroika S."/>
            <person name="Kucerova Z."/>
            <person name="Roache K.F."/>
            <person name="Sabol A.L."/>
            <person name="Besser J."/>
            <person name="Gerner-Smidt P."/>
        </authorList>
    </citation>
    <scope>NUCLEOTIDE SEQUENCE</scope>
    <source>
        <strain evidence="1">PNUSAS107527</strain>
    </source>
</reference>